<keyword evidence="3" id="KW-1185">Reference proteome</keyword>
<organism evidence="2 3">
    <name type="scientific">Couchioplanes caeruleus subsp. caeruleus</name>
    <dbReference type="NCBI Taxonomy" id="56427"/>
    <lineage>
        <taxon>Bacteria</taxon>
        <taxon>Bacillati</taxon>
        <taxon>Actinomycetota</taxon>
        <taxon>Actinomycetes</taxon>
        <taxon>Micromonosporales</taxon>
        <taxon>Micromonosporaceae</taxon>
        <taxon>Couchioplanes</taxon>
    </lineage>
</organism>
<feature type="signal peptide" evidence="1">
    <location>
        <begin position="1"/>
        <end position="36"/>
    </location>
</feature>
<proteinExistence type="predicted"/>
<keyword evidence="1" id="KW-0732">Signal</keyword>
<feature type="chain" id="PRO_5009663856" description="Peptidase inhibitor family I36" evidence="1">
    <location>
        <begin position="37"/>
        <end position="154"/>
    </location>
</feature>
<protein>
    <recommendedName>
        <fullName evidence="4">Peptidase inhibitor family I36</fullName>
    </recommendedName>
</protein>
<name>A0A1K0FNH3_9ACTN</name>
<gene>
    <name evidence="2" type="ORF">BG844_10755</name>
</gene>
<dbReference type="Proteomes" id="UP000182486">
    <property type="component" value="Unassembled WGS sequence"/>
</dbReference>
<sequence length="154" mass="16252">MKGIAKKAVTRLGSTLAAAAVATTALVAVSSSPAMAAPDGYLYAWEQDNRGGQVCMWQGNDGDWATCGVHGATTGRNMRNKASSIHNNGYSHAVRLFYTTTSTSAYACLHVGTAWFEMARGGENGPRFNLGGTNGRGALVNNNVARHSWHQTCS</sequence>
<dbReference type="AlphaFoldDB" id="A0A1K0FNH3"/>
<evidence type="ECO:0000256" key="1">
    <source>
        <dbReference type="SAM" id="SignalP"/>
    </source>
</evidence>
<dbReference type="EMBL" id="MEIA01000106">
    <property type="protein sequence ID" value="OJF14256.1"/>
    <property type="molecule type" value="Genomic_DNA"/>
</dbReference>
<dbReference type="RefSeq" id="WP_071804998.1">
    <property type="nucleotide sequence ID" value="NZ_MEIA01000106.1"/>
</dbReference>
<dbReference type="Pfam" id="PF03995">
    <property type="entry name" value="Inhibitor_I36"/>
    <property type="match status" value="1"/>
</dbReference>
<accession>A0A1K0FNH3</accession>
<evidence type="ECO:0000313" key="2">
    <source>
        <dbReference type="EMBL" id="OJF14256.1"/>
    </source>
</evidence>
<comment type="caution">
    <text evidence="2">The sequence shown here is derived from an EMBL/GenBank/DDBJ whole genome shotgun (WGS) entry which is preliminary data.</text>
</comment>
<evidence type="ECO:0008006" key="4">
    <source>
        <dbReference type="Google" id="ProtNLM"/>
    </source>
</evidence>
<evidence type="ECO:0000313" key="3">
    <source>
        <dbReference type="Proteomes" id="UP000182486"/>
    </source>
</evidence>
<reference evidence="2 3" key="1">
    <citation type="submission" date="2016-09" db="EMBL/GenBank/DDBJ databases">
        <title>Couchioplanes caeruleus draft genome sequence.</title>
        <authorList>
            <person name="Sheehan J."/>
            <person name="Caffrey P."/>
        </authorList>
    </citation>
    <scope>NUCLEOTIDE SEQUENCE [LARGE SCALE GENOMIC DNA]</scope>
    <source>
        <strain evidence="2 3">DSM 43634</strain>
    </source>
</reference>